<proteinExistence type="predicted"/>
<gene>
    <name evidence="1" type="ORF">SAMN06269173_103309</name>
</gene>
<dbReference type="AlphaFoldDB" id="A0A238X012"/>
<organism evidence="1 2">
    <name type="scientific">Hymenobacter mucosus</name>
    <dbReference type="NCBI Taxonomy" id="1411120"/>
    <lineage>
        <taxon>Bacteria</taxon>
        <taxon>Pseudomonadati</taxon>
        <taxon>Bacteroidota</taxon>
        <taxon>Cytophagia</taxon>
        <taxon>Cytophagales</taxon>
        <taxon>Hymenobacteraceae</taxon>
        <taxon>Hymenobacter</taxon>
    </lineage>
</organism>
<dbReference type="InterPro" id="IPR043754">
    <property type="entry name" value="DUF5700"/>
</dbReference>
<accession>A0A238X012</accession>
<reference evidence="2" key="1">
    <citation type="submission" date="2017-06" db="EMBL/GenBank/DDBJ databases">
        <authorList>
            <person name="Varghese N."/>
            <person name="Submissions S."/>
        </authorList>
    </citation>
    <scope>NUCLEOTIDE SEQUENCE [LARGE SCALE GENOMIC DNA]</scope>
    <source>
        <strain evidence="2">DSM 28041</strain>
    </source>
</reference>
<protein>
    <submittedName>
        <fullName evidence="1">Uncharacterized protein</fullName>
    </submittedName>
</protein>
<sequence>MLVLVLCCFHHLGTAQTVNIEAATRYWELTDALRQDKPLTDAAWQELLALPANKLYVPGVFPQEALQRYRKAIEVVYMPRHDSLRQAKLRAKSWYYVLVNDYKQREPMFRQYAQEMAQKPSYLEVMYTYAYEYLPERAHTKVPDLHLYYTALGNDATSREEGIVFSLNSAIEWNKPKAGILEAHEMHHQLRPRPNFSGALEPDKPLLWALDAVQNEGVADLIDKKPLLQSPDSADIQNWLLASAPTVIHRLDSVLQVGAKMGSGALPMRKFYQRLYNGTAGHLPGFYMAHIINNQGYTPQMLATIDNPMAFFALYQKAARKDKKRPPLFAKTSMAYLKKLERSYVAPTRKAHVAH</sequence>
<evidence type="ECO:0000313" key="1">
    <source>
        <dbReference type="EMBL" id="SNR52012.1"/>
    </source>
</evidence>
<dbReference type="EMBL" id="FZNS01000003">
    <property type="protein sequence ID" value="SNR52012.1"/>
    <property type="molecule type" value="Genomic_DNA"/>
</dbReference>
<dbReference type="Pfam" id="PF18958">
    <property type="entry name" value="DUF5700"/>
    <property type="match status" value="1"/>
</dbReference>
<dbReference type="Proteomes" id="UP000198310">
    <property type="component" value="Unassembled WGS sequence"/>
</dbReference>
<evidence type="ECO:0000313" key="2">
    <source>
        <dbReference type="Proteomes" id="UP000198310"/>
    </source>
</evidence>
<name>A0A238X012_9BACT</name>
<keyword evidence="2" id="KW-1185">Reference proteome</keyword>